<dbReference type="RefSeq" id="XP_021869295.1">
    <property type="nucleotide sequence ID" value="XM_022016666.1"/>
</dbReference>
<evidence type="ECO:0000256" key="1">
    <source>
        <dbReference type="SAM" id="MobiDB-lite"/>
    </source>
</evidence>
<dbReference type="GeneID" id="33558475"/>
<feature type="region of interest" description="Disordered" evidence="1">
    <location>
        <begin position="1"/>
        <end position="44"/>
    </location>
</feature>
<feature type="compositionally biased region" description="Basic and acidic residues" evidence="1">
    <location>
        <begin position="91"/>
        <end position="109"/>
    </location>
</feature>
<protein>
    <submittedName>
        <fullName evidence="2">Uncharacterized protein</fullName>
    </submittedName>
</protein>
<keyword evidence="3" id="KW-1185">Reference proteome</keyword>
<dbReference type="Proteomes" id="UP000193218">
    <property type="component" value="Unassembled WGS sequence"/>
</dbReference>
<dbReference type="EMBL" id="NBSH01000012">
    <property type="protein sequence ID" value="ORX35079.1"/>
    <property type="molecule type" value="Genomic_DNA"/>
</dbReference>
<comment type="caution">
    <text evidence="2">The sequence shown here is derived from an EMBL/GenBank/DDBJ whole genome shotgun (WGS) entry which is preliminary data.</text>
</comment>
<feature type="region of interest" description="Disordered" evidence="1">
    <location>
        <begin position="79"/>
        <end position="311"/>
    </location>
</feature>
<reference evidence="2 3" key="1">
    <citation type="submission" date="2017-03" db="EMBL/GenBank/DDBJ databases">
        <title>Widespread Adenine N6-methylation of Active Genes in Fungi.</title>
        <authorList>
            <consortium name="DOE Joint Genome Institute"/>
            <person name="Mondo S.J."/>
            <person name="Dannebaum R.O."/>
            <person name="Kuo R.C."/>
            <person name="Louie K.B."/>
            <person name="Bewick A.J."/>
            <person name="Labutti K."/>
            <person name="Haridas S."/>
            <person name="Kuo A."/>
            <person name="Salamov A."/>
            <person name="Ahrendt S.R."/>
            <person name="Lau R."/>
            <person name="Bowen B.P."/>
            <person name="Lipzen A."/>
            <person name="Sullivan W."/>
            <person name="Andreopoulos W.B."/>
            <person name="Clum A."/>
            <person name="Lindquist E."/>
            <person name="Daum C."/>
            <person name="Northen T.R."/>
            <person name="Ramamoorthy G."/>
            <person name="Schmitz R.J."/>
            <person name="Gryganskyi A."/>
            <person name="Culley D."/>
            <person name="Magnuson J."/>
            <person name="James T.Y."/>
            <person name="O'Malley M.A."/>
            <person name="Stajich J.E."/>
            <person name="Spatafora J.W."/>
            <person name="Visel A."/>
            <person name="Grigoriev I.V."/>
        </authorList>
    </citation>
    <scope>NUCLEOTIDE SEQUENCE [LARGE SCALE GENOMIC DNA]</scope>
    <source>
        <strain evidence="2 3">NRRL Y-17943</strain>
    </source>
</reference>
<feature type="compositionally biased region" description="Basic and acidic residues" evidence="1">
    <location>
        <begin position="217"/>
        <end position="251"/>
    </location>
</feature>
<feature type="compositionally biased region" description="Basic and acidic residues" evidence="1">
    <location>
        <begin position="283"/>
        <end position="297"/>
    </location>
</feature>
<dbReference type="AlphaFoldDB" id="A0A1Y1UAM8"/>
<accession>A0A1Y1UAM8</accession>
<evidence type="ECO:0000313" key="3">
    <source>
        <dbReference type="Proteomes" id="UP000193218"/>
    </source>
</evidence>
<dbReference type="InParanoid" id="A0A1Y1UAM8"/>
<sequence>MSQPSTTTATGADPASLPPLPTDHLSHPDQWATGAEPATDKQKGFIKVLEKQHPENVPEGGVDVEIMQKGEASEVIQKLKEGQSLGDEEEKPAGEVEKKNGVTHGEEVQTKQNDSAATGERPVPDVVEQKQTDAHVASSLEEAEAVSPAADKSAKSFEQVVSEQGAKKAEANAQPPSSSLPPPSSSQTSSSEKVDFSGVDKNPTKQATLDDMMGGKAKAERDDKTIKSEEIKEAEAKTHEEIKDGQEKDETVSNGQGDSVKGTNGHVEKQNGHSSTVWESDGSEPRAKRKEQDKVSGDEDVQSSKKVKTST</sequence>
<feature type="compositionally biased region" description="Polar residues" evidence="1">
    <location>
        <begin position="1"/>
        <end position="10"/>
    </location>
</feature>
<name>A0A1Y1UAM8_9TREE</name>
<dbReference type="OrthoDB" id="2751476at2759"/>
<evidence type="ECO:0000313" key="2">
    <source>
        <dbReference type="EMBL" id="ORX35079.1"/>
    </source>
</evidence>
<organism evidence="2 3">
    <name type="scientific">Kockovaella imperatae</name>
    <dbReference type="NCBI Taxonomy" id="4999"/>
    <lineage>
        <taxon>Eukaryota</taxon>
        <taxon>Fungi</taxon>
        <taxon>Dikarya</taxon>
        <taxon>Basidiomycota</taxon>
        <taxon>Agaricomycotina</taxon>
        <taxon>Tremellomycetes</taxon>
        <taxon>Tremellales</taxon>
        <taxon>Cuniculitremaceae</taxon>
        <taxon>Kockovaella</taxon>
    </lineage>
</organism>
<gene>
    <name evidence="2" type="ORF">BD324DRAFT_633833</name>
</gene>
<proteinExistence type="predicted"/>